<protein>
    <submittedName>
        <fullName evidence="6">Major intrinsic protein, Aquaporin-like protein</fullName>
    </submittedName>
</protein>
<dbReference type="InterPro" id="IPR034294">
    <property type="entry name" value="Aquaporin_transptr"/>
</dbReference>
<comment type="caution">
    <text evidence="6">The sequence shown here is derived from an EMBL/GenBank/DDBJ whole genome shotgun (WGS) entry which is preliminary data.</text>
</comment>
<reference evidence="6 7" key="1">
    <citation type="journal article" date="2018" name="Mol. Plant">
        <title>The genome of Artemisia annua provides insight into the evolution of Asteraceae family and artemisinin biosynthesis.</title>
        <authorList>
            <person name="Shen Q."/>
            <person name="Zhang L."/>
            <person name="Liao Z."/>
            <person name="Wang S."/>
            <person name="Yan T."/>
            <person name="Shi P."/>
            <person name="Liu M."/>
            <person name="Fu X."/>
            <person name="Pan Q."/>
            <person name="Wang Y."/>
            <person name="Lv Z."/>
            <person name="Lu X."/>
            <person name="Zhang F."/>
            <person name="Jiang W."/>
            <person name="Ma Y."/>
            <person name="Chen M."/>
            <person name="Hao X."/>
            <person name="Li L."/>
            <person name="Tang Y."/>
            <person name="Lv G."/>
            <person name="Zhou Y."/>
            <person name="Sun X."/>
            <person name="Brodelius P.E."/>
            <person name="Rose J.K.C."/>
            <person name="Tang K."/>
        </authorList>
    </citation>
    <scope>NUCLEOTIDE SEQUENCE [LARGE SCALE GENOMIC DNA]</scope>
    <source>
        <strain evidence="7">cv. Huhao1</strain>
        <tissue evidence="6">Leaf</tissue>
    </source>
</reference>
<dbReference type="STRING" id="35608.A0A2U1MHX0"/>
<keyword evidence="5" id="KW-0813">Transport</keyword>
<proteinExistence type="inferred from homology"/>
<dbReference type="SUPFAM" id="SSF81338">
    <property type="entry name" value="Aquaporin-like"/>
    <property type="match status" value="1"/>
</dbReference>
<dbReference type="PANTHER" id="PTHR45724:SF44">
    <property type="entry name" value="MAJOR INTRINSIC PROTEIN"/>
    <property type="match status" value="1"/>
</dbReference>
<dbReference type="PANTHER" id="PTHR45724">
    <property type="entry name" value="AQUAPORIN NIP2-1"/>
    <property type="match status" value="1"/>
</dbReference>
<dbReference type="GO" id="GO:0016020">
    <property type="term" value="C:membrane"/>
    <property type="evidence" value="ECO:0007669"/>
    <property type="project" value="UniProtKB-SubCell"/>
</dbReference>
<comment type="similarity">
    <text evidence="5">Belongs to the MIP/aquaporin (TC 1.A.8) family.</text>
</comment>
<dbReference type="PRINTS" id="PR00783">
    <property type="entry name" value="MINTRINSICP"/>
</dbReference>
<evidence type="ECO:0000256" key="1">
    <source>
        <dbReference type="ARBA" id="ARBA00004141"/>
    </source>
</evidence>
<keyword evidence="4" id="KW-0472">Membrane</keyword>
<sequence length="168" mass="18287">MVVIKVASSSTGKFNRAGSQTPWSRRYDISSGVQNMIEVKEAKNIRQPASFSDMDANAIIKIQEYSLAFTFLIMLMQIGEATKHAIGSTILLNSIFAGPMSGASMNPARMPHPSIVSNQYRGLLVYMLGSAVGAIVGARAHNIIRFTDKPLADIVKNSSILQRKDAEK</sequence>
<keyword evidence="7" id="KW-1185">Reference proteome</keyword>
<evidence type="ECO:0000256" key="3">
    <source>
        <dbReference type="ARBA" id="ARBA00022989"/>
    </source>
</evidence>
<dbReference type="AlphaFoldDB" id="A0A2U1MHX0"/>
<keyword evidence="3" id="KW-1133">Transmembrane helix</keyword>
<evidence type="ECO:0000313" key="7">
    <source>
        <dbReference type="Proteomes" id="UP000245207"/>
    </source>
</evidence>
<dbReference type="Gene3D" id="1.20.1080.10">
    <property type="entry name" value="Glycerol uptake facilitator protein"/>
    <property type="match status" value="1"/>
</dbReference>
<accession>A0A2U1MHX0</accession>
<dbReference type="Pfam" id="PF00230">
    <property type="entry name" value="MIP"/>
    <property type="match status" value="1"/>
</dbReference>
<evidence type="ECO:0000256" key="2">
    <source>
        <dbReference type="ARBA" id="ARBA00022692"/>
    </source>
</evidence>
<evidence type="ECO:0000256" key="5">
    <source>
        <dbReference type="RuleBase" id="RU000477"/>
    </source>
</evidence>
<dbReference type="InterPro" id="IPR000425">
    <property type="entry name" value="MIP"/>
</dbReference>
<dbReference type="Proteomes" id="UP000245207">
    <property type="component" value="Unassembled WGS sequence"/>
</dbReference>
<name>A0A2U1MHX0_ARTAN</name>
<comment type="subcellular location">
    <subcellularLocation>
        <location evidence="1">Membrane</location>
        <topology evidence="1">Multi-pass membrane protein</topology>
    </subcellularLocation>
</comment>
<gene>
    <name evidence="6" type="ORF">CTI12_AA375270</name>
</gene>
<dbReference type="OrthoDB" id="3222at2759"/>
<evidence type="ECO:0000313" key="6">
    <source>
        <dbReference type="EMBL" id="PWA60824.1"/>
    </source>
</evidence>
<dbReference type="InterPro" id="IPR023271">
    <property type="entry name" value="Aquaporin-like"/>
</dbReference>
<organism evidence="6 7">
    <name type="scientific">Artemisia annua</name>
    <name type="common">Sweet wormwood</name>
    <dbReference type="NCBI Taxonomy" id="35608"/>
    <lineage>
        <taxon>Eukaryota</taxon>
        <taxon>Viridiplantae</taxon>
        <taxon>Streptophyta</taxon>
        <taxon>Embryophyta</taxon>
        <taxon>Tracheophyta</taxon>
        <taxon>Spermatophyta</taxon>
        <taxon>Magnoliopsida</taxon>
        <taxon>eudicotyledons</taxon>
        <taxon>Gunneridae</taxon>
        <taxon>Pentapetalae</taxon>
        <taxon>asterids</taxon>
        <taxon>campanulids</taxon>
        <taxon>Asterales</taxon>
        <taxon>Asteraceae</taxon>
        <taxon>Asteroideae</taxon>
        <taxon>Anthemideae</taxon>
        <taxon>Artemisiinae</taxon>
        <taxon>Artemisia</taxon>
    </lineage>
</organism>
<dbReference type="GO" id="GO:0015267">
    <property type="term" value="F:channel activity"/>
    <property type="evidence" value="ECO:0007669"/>
    <property type="project" value="InterPro"/>
</dbReference>
<keyword evidence="2 5" id="KW-0812">Transmembrane</keyword>
<evidence type="ECO:0000256" key="4">
    <source>
        <dbReference type="ARBA" id="ARBA00023136"/>
    </source>
</evidence>
<dbReference type="EMBL" id="PKPP01005250">
    <property type="protein sequence ID" value="PWA60824.1"/>
    <property type="molecule type" value="Genomic_DNA"/>
</dbReference>